<evidence type="ECO:0000256" key="1">
    <source>
        <dbReference type="SAM" id="MobiDB-lite"/>
    </source>
</evidence>
<dbReference type="EMBL" id="JAGYWB010000019">
    <property type="protein sequence ID" value="KAI0488052.1"/>
    <property type="molecule type" value="Genomic_DNA"/>
</dbReference>
<feature type="region of interest" description="Disordered" evidence="1">
    <location>
        <begin position="36"/>
        <end position="83"/>
    </location>
</feature>
<accession>A0A8T3A1W6</accession>
<feature type="compositionally biased region" description="Basic residues" evidence="1">
    <location>
        <begin position="39"/>
        <end position="48"/>
    </location>
</feature>
<evidence type="ECO:0000313" key="3">
    <source>
        <dbReference type="Proteomes" id="UP000829196"/>
    </source>
</evidence>
<name>A0A8T3A1W6_DENNO</name>
<protein>
    <submittedName>
        <fullName evidence="2">Uncharacterized protein</fullName>
    </submittedName>
</protein>
<gene>
    <name evidence="2" type="ORF">KFK09_027876</name>
</gene>
<sequence>MKDEERHASNRGRLFGECLGFSPKCSVLGAHLRTEKGYRKPRKKRRAVAAKIEPSSFGHCSSHGSKSSNRLRAARRTQQPGDW</sequence>
<keyword evidence="3" id="KW-1185">Reference proteome</keyword>
<proteinExistence type="predicted"/>
<dbReference type="Proteomes" id="UP000829196">
    <property type="component" value="Unassembled WGS sequence"/>
</dbReference>
<dbReference type="AlphaFoldDB" id="A0A8T3A1W6"/>
<evidence type="ECO:0000313" key="2">
    <source>
        <dbReference type="EMBL" id="KAI0488052.1"/>
    </source>
</evidence>
<reference evidence="2" key="1">
    <citation type="journal article" date="2022" name="Front. Genet.">
        <title>Chromosome-Scale Assembly of the Dendrobium nobile Genome Provides Insights Into the Molecular Mechanism of the Biosynthesis of the Medicinal Active Ingredient of Dendrobium.</title>
        <authorList>
            <person name="Xu Q."/>
            <person name="Niu S.-C."/>
            <person name="Li K.-L."/>
            <person name="Zheng P.-J."/>
            <person name="Zhang X.-J."/>
            <person name="Jia Y."/>
            <person name="Liu Y."/>
            <person name="Niu Y.-X."/>
            <person name="Yu L.-H."/>
            <person name="Chen D.-F."/>
            <person name="Zhang G.-Q."/>
        </authorList>
    </citation>
    <scope>NUCLEOTIDE SEQUENCE</scope>
    <source>
        <tissue evidence="2">Leaf</tissue>
    </source>
</reference>
<feature type="compositionally biased region" description="Polar residues" evidence="1">
    <location>
        <begin position="58"/>
        <end position="83"/>
    </location>
</feature>
<organism evidence="2 3">
    <name type="scientific">Dendrobium nobile</name>
    <name type="common">Orchid</name>
    <dbReference type="NCBI Taxonomy" id="94219"/>
    <lineage>
        <taxon>Eukaryota</taxon>
        <taxon>Viridiplantae</taxon>
        <taxon>Streptophyta</taxon>
        <taxon>Embryophyta</taxon>
        <taxon>Tracheophyta</taxon>
        <taxon>Spermatophyta</taxon>
        <taxon>Magnoliopsida</taxon>
        <taxon>Liliopsida</taxon>
        <taxon>Asparagales</taxon>
        <taxon>Orchidaceae</taxon>
        <taxon>Epidendroideae</taxon>
        <taxon>Malaxideae</taxon>
        <taxon>Dendrobiinae</taxon>
        <taxon>Dendrobium</taxon>
    </lineage>
</organism>
<comment type="caution">
    <text evidence="2">The sequence shown here is derived from an EMBL/GenBank/DDBJ whole genome shotgun (WGS) entry which is preliminary data.</text>
</comment>